<dbReference type="InterPro" id="IPR029068">
    <property type="entry name" value="Glyas_Bleomycin-R_OHBP_Dase"/>
</dbReference>
<dbReference type="Pfam" id="PF12974">
    <property type="entry name" value="Phosphonate-bd"/>
    <property type="match status" value="1"/>
</dbReference>
<dbReference type="EMBL" id="ANFO01000024">
    <property type="protein sequence ID" value="KGQ13722.1"/>
    <property type="molecule type" value="Genomic_DNA"/>
</dbReference>
<proteinExistence type="predicted"/>
<dbReference type="CDD" id="cd06587">
    <property type="entry name" value="VOC"/>
    <property type="match status" value="1"/>
</dbReference>
<evidence type="ECO:0000313" key="3">
    <source>
        <dbReference type="Proteomes" id="UP000030106"/>
    </source>
</evidence>
<dbReference type="Pfam" id="PF00487">
    <property type="entry name" value="FA_desaturase"/>
    <property type="match status" value="1"/>
</dbReference>
<dbReference type="PANTHER" id="PTHR35841">
    <property type="entry name" value="PHOSPHONATES-BINDING PERIPLASMIC PROTEIN"/>
    <property type="match status" value="1"/>
</dbReference>
<dbReference type="Gene3D" id="3.10.180.10">
    <property type="entry name" value="2,3-Dihydroxybiphenyl 1,2-Dioxygenase, domain 1"/>
    <property type="match status" value="1"/>
</dbReference>
<reference evidence="2 3" key="1">
    <citation type="submission" date="2012-10" db="EMBL/GenBank/DDBJ databases">
        <title>Genome sequencing and analysis of entomopathogenic fungi Beauveria bassiana D1-5.</title>
        <authorList>
            <person name="Li Q."/>
            <person name="Wang L."/>
            <person name="Zhang Z."/>
            <person name="Wang Q."/>
            <person name="Ren J."/>
            <person name="Wang M."/>
            <person name="Xu W."/>
            <person name="Wang J."/>
            <person name="Lu Y."/>
            <person name="Du Q."/>
            <person name="Sun Z."/>
        </authorList>
    </citation>
    <scope>NUCLEOTIDE SEQUENCE [LARGE SCALE GENOMIC DNA]</scope>
    <source>
        <strain evidence="2 3">D1-5</strain>
    </source>
</reference>
<dbReference type="Pfam" id="PF00903">
    <property type="entry name" value="Glyoxalase"/>
    <property type="match status" value="1"/>
</dbReference>
<organism evidence="2 3">
    <name type="scientific">Beauveria bassiana D1-5</name>
    <dbReference type="NCBI Taxonomy" id="1245745"/>
    <lineage>
        <taxon>Eukaryota</taxon>
        <taxon>Fungi</taxon>
        <taxon>Dikarya</taxon>
        <taxon>Ascomycota</taxon>
        <taxon>Pezizomycotina</taxon>
        <taxon>Sordariomycetes</taxon>
        <taxon>Hypocreomycetidae</taxon>
        <taxon>Hypocreales</taxon>
        <taxon>Cordycipitaceae</taxon>
        <taxon>Beauveria</taxon>
    </lineage>
</organism>
<feature type="domain" description="VOC" evidence="1">
    <location>
        <begin position="7"/>
        <end position="132"/>
    </location>
</feature>
<dbReference type="InterPro" id="IPR005804">
    <property type="entry name" value="FA_desaturase_dom"/>
</dbReference>
<dbReference type="HOGENOM" id="CLU_491740_0_0_1"/>
<protein>
    <recommendedName>
        <fullName evidence="1">VOC domain-containing protein</fullName>
    </recommendedName>
</protein>
<dbReference type="SUPFAM" id="SSF53850">
    <property type="entry name" value="Periplasmic binding protein-like II"/>
    <property type="match status" value="1"/>
</dbReference>
<dbReference type="SUPFAM" id="SSF54593">
    <property type="entry name" value="Glyoxalase/Bleomycin resistance protein/Dihydroxybiphenyl dioxygenase"/>
    <property type="match status" value="1"/>
</dbReference>
<accession>A0A0A2W4Z7</accession>
<sequence length="554" mass="62739">MEQIDVGFTHVAFMVKDLDKSVDFYLRYTAMQVIHHREPNLPDARKVAWLSDRTRPFALVLVQADNNTDTPLGNFGHLGVACATKEEIDQKTEMARAEGVLRREPEQLGDPDEDLTVPETDPESYYFTRRRWQHFSGVQRLLVRLRNTFPGRLLLTPVLTMRWTVVNIWETFSSGNRPAMAMWTVHILLLIPVLGWLVKHDFSVVYYLLVVTWPMLAMTKVRSFFEHRAAEDPEARTVINEAGMFWRLLFLNLNYHSVHHDLPGIPWYGLPTVYRTYKEEYLRRNQGFFVNGYGELMREHLIKPIQVEINPFFPDGRLAQDAVPQEKAHDEPEDRLSHWQDSRLLISQTCGYPLRALLPDVQVVGTFHYQAEGCEGFHYSSHLIVRAADADKTLADFRGKRVVCNSDDSQSGYHGLRSLVAPRQQDGKFFSDIAFSGSHRQSLAEVQAGTSDIAAIDAVTLALVARHEPARVSGLVSIGTTALAPGLPMITSAQTSAVELGQLRRALKRLGSEPEWRGVRDALLIKDFSPTHRDDYQPISDAAQKAAVSGLVTL</sequence>
<comment type="caution">
    <text evidence="2">The sequence shown here is derived from an EMBL/GenBank/DDBJ whole genome shotgun (WGS) entry which is preliminary data.</text>
</comment>
<dbReference type="InterPro" id="IPR037523">
    <property type="entry name" value="VOC_core"/>
</dbReference>
<dbReference type="AlphaFoldDB" id="A0A0A2W4Z7"/>
<dbReference type="Proteomes" id="UP000030106">
    <property type="component" value="Unassembled WGS sequence"/>
</dbReference>
<dbReference type="GO" id="GO:0006629">
    <property type="term" value="P:lipid metabolic process"/>
    <property type="evidence" value="ECO:0007669"/>
    <property type="project" value="InterPro"/>
</dbReference>
<name>A0A0A2W4Z7_BEABA</name>
<dbReference type="Gene3D" id="3.40.190.10">
    <property type="entry name" value="Periplasmic binding protein-like II"/>
    <property type="match status" value="1"/>
</dbReference>
<dbReference type="PROSITE" id="PS51819">
    <property type="entry name" value="VOC"/>
    <property type="match status" value="1"/>
</dbReference>
<dbReference type="PANTHER" id="PTHR35841:SF1">
    <property type="entry name" value="PHOSPHONATES-BINDING PERIPLASMIC PROTEIN"/>
    <property type="match status" value="1"/>
</dbReference>
<evidence type="ECO:0000313" key="2">
    <source>
        <dbReference type="EMBL" id="KGQ13722.1"/>
    </source>
</evidence>
<gene>
    <name evidence="2" type="ORF">BBAD15_g318</name>
</gene>
<dbReference type="InterPro" id="IPR004360">
    <property type="entry name" value="Glyas_Fos-R_dOase_dom"/>
</dbReference>
<evidence type="ECO:0000259" key="1">
    <source>
        <dbReference type="PROSITE" id="PS51819"/>
    </source>
</evidence>